<organism evidence="4 5">
    <name type="scientific">Acetobacter nitrogenifigens DSM 23921 = NBRC 105050</name>
    <dbReference type="NCBI Taxonomy" id="1120919"/>
    <lineage>
        <taxon>Bacteria</taxon>
        <taxon>Pseudomonadati</taxon>
        <taxon>Pseudomonadota</taxon>
        <taxon>Alphaproteobacteria</taxon>
        <taxon>Acetobacterales</taxon>
        <taxon>Acetobacteraceae</taxon>
        <taxon>Acetobacter</taxon>
    </lineage>
</organism>
<feature type="domain" description="AMP-dependent synthetase/ligase" evidence="3">
    <location>
        <begin position="8"/>
        <end position="349"/>
    </location>
</feature>
<dbReference type="STRING" id="1120919.GCA_000429165_02658"/>
<keyword evidence="2" id="KW-0436">Ligase</keyword>
<name>A0A511XCR7_9PROT</name>
<proteinExistence type="inferred from homology"/>
<dbReference type="Pfam" id="PF00501">
    <property type="entry name" value="AMP-binding"/>
    <property type="match status" value="1"/>
</dbReference>
<evidence type="ECO:0000259" key="3">
    <source>
        <dbReference type="Pfam" id="PF00501"/>
    </source>
</evidence>
<dbReference type="InterPro" id="IPR045851">
    <property type="entry name" value="AMP-bd_C_sf"/>
</dbReference>
<dbReference type="RefSeq" id="WP_161628365.1">
    <property type="nucleotide sequence ID" value="NZ_AUBI01000011.1"/>
</dbReference>
<dbReference type="SUPFAM" id="SSF56801">
    <property type="entry name" value="Acetyl-CoA synthetase-like"/>
    <property type="match status" value="1"/>
</dbReference>
<evidence type="ECO:0000256" key="1">
    <source>
        <dbReference type="ARBA" id="ARBA00006432"/>
    </source>
</evidence>
<dbReference type="AlphaFoldDB" id="A0A511XCR7"/>
<keyword evidence="5" id="KW-1185">Reference proteome</keyword>
<dbReference type="Proteomes" id="UP000321635">
    <property type="component" value="Unassembled WGS sequence"/>
</dbReference>
<dbReference type="Gene3D" id="3.40.50.12780">
    <property type="entry name" value="N-terminal domain of ligase-like"/>
    <property type="match status" value="1"/>
</dbReference>
<dbReference type="PANTHER" id="PTHR43201">
    <property type="entry name" value="ACYL-COA SYNTHETASE"/>
    <property type="match status" value="1"/>
</dbReference>
<evidence type="ECO:0000313" key="5">
    <source>
        <dbReference type="Proteomes" id="UP000321635"/>
    </source>
</evidence>
<dbReference type="GO" id="GO:0006631">
    <property type="term" value="P:fatty acid metabolic process"/>
    <property type="evidence" value="ECO:0007669"/>
    <property type="project" value="TreeGrafter"/>
</dbReference>
<comment type="similarity">
    <text evidence="1">Belongs to the ATP-dependent AMP-binding enzyme family.</text>
</comment>
<comment type="caution">
    <text evidence="4">The sequence shown here is derived from an EMBL/GenBank/DDBJ whole genome shotgun (WGS) entry which is preliminary data.</text>
</comment>
<gene>
    <name evidence="4" type="ORF">ANI02nite_25550</name>
</gene>
<dbReference type="InterPro" id="IPR000873">
    <property type="entry name" value="AMP-dep_synth/lig_dom"/>
</dbReference>
<reference evidence="4 5" key="1">
    <citation type="submission" date="2019-07" db="EMBL/GenBank/DDBJ databases">
        <title>Whole genome shotgun sequence of Acetobacter nitrogenifigens NBRC 105050.</title>
        <authorList>
            <person name="Hosoyama A."/>
            <person name="Uohara A."/>
            <person name="Ohji S."/>
            <person name="Ichikawa N."/>
        </authorList>
    </citation>
    <scope>NUCLEOTIDE SEQUENCE [LARGE SCALE GENOMIC DNA]</scope>
    <source>
        <strain evidence="4 5">NBRC 105050</strain>
    </source>
</reference>
<dbReference type="Gene3D" id="3.30.300.30">
    <property type="match status" value="1"/>
</dbReference>
<dbReference type="InterPro" id="IPR042099">
    <property type="entry name" value="ANL_N_sf"/>
</dbReference>
<protein>
    <recommendedName>
        <fullName evidence="3">AMP-dependent synthetase/ligase domain-containing protein</fullName>
    </recommendedName>
</protein>
<accession>A0A511XCR7</accession>
<evidence type="ECO:0000256" key="2">
    <source>
        <dbReference type="ARBA" id="ARBA00022598"/>
    </source>
</evidence>
<dbReference type="GO" id="GO:0031956">
    <property type="term" value="F:medium-chain fatty acid-CoA ligase activity"/>
    <property type="evidence" value="ECO:0007669"/>
    <property type="project" value="TreeGrafter"/>
</dbReference>
<dbReference type="EMBL" id="BJYF01000020">
    <property type="protein sequence ID" value="GEN60671.1"/>
    <property type="molecule type" value="Genomic_DNA"/>
</dbReference>
<dbReference type="PANTHER" id="PTHR43201:SF5">
    <property type="entry name" value="MEDIUM-CHAIN ACYL-COA LIGASE ACSF2, MITOCHONDRIAL"/>
    <property type="match status" value="1"/>
</dbReference>
<evidence type="ECO:0000313" key="4">
    <source>
        <dbReference type="EMBL" id="GEN60671.1"/>
    </source>
</evidence>
<sequence>MFDRFLFNAAQSRLEATAFDWFDADATFEKLSGDIDRVASALFRLRDLKPDLVGLRCQNPYQHWVFVLSLARIGLASASLPHVVDANFVRALTALRPDVLITDCDDGAAVGGRQWLVLNEMWFRNVCETGERLARAVAVKPDDVARVALAGAADATPQRISMTYRYVEIAVFHLLYHDIMAHARGQAGYRVIPTLGAETPSGFLVIIAALTAGSCVQIATAAQLGAAFSQKTPCVAIVSPSQAEFILSQLPPGMQPLTHFYLTVAGGRLSTALCNRLRQSLTPNVQVVYGSDECGPVAFGDPATLGDEAAVGHVVPWITLEVVDADDAPCPANVEGEVRLMGTGVIGRYDDNFSLTEKKFRNGWFYPGDRGSVDAHGVLKLSGRSDDLISFGGDKFDLRAIDAHILECPGVRDCAVFAVPDENGKPEPWAALVTESCFQTGLLATRLRDEFPNLPLVRTVRIEKMPRDDGGAPDRQALLVAVKAV</sequence>